<comment type="caution">
    <text evidence="2">The sequence shown here is derived from an EMBL/GenBank/DDBJ whole genome shotgun (WGS) entry which is preliminary data.</text>
</comment>
<evidence type="ECO:0000313" key="3">
    <source>
        <dbReference type="Proteomes" id="UP000733611"/>
    </source>
</evidence>
<dbReference type="PANTHER" id="PTHR30153">
    <property type="entry name" value="REPLICATIVE DNA HELICASE DNAB"/>
    <property type="match status" value="1"/>
</dbReference>
<gene>
    <name evidence="2" type="ORF">H9847_10015</name>
</gene>
<dbReference type="PANTHER" id="PTHR30153:SF2">
    <property type="entry name" value="REPLICATIVE DNA HELICASE"/>
    <property type="match status" value="1"/>
</dbReference>
<proteinExistence type="predicted"/>
<dbReference type="EMBL" id="JAHLFE010000207">
    <property type="protein sequence ID" value="MBU3845175.1"/>
    <property type="molecule type" value="Genomic_DNA"/>
</dbReference>
<reference evidence="2" key="2">
    <citation type="submission" date="2021-04" db="EMBL/GenBank/DDBJ databases">
        <authorList>
            <person name="Gilroy R."/>
        </authorList>
    </citation>
    <scope>NUCLEOTIDE SEQUENCE</scope>
    <source>
        <strain evidence="2">378</strain>
    </source>
</reference>
<dbReference type="SUPFAM" id="SSF52540">
    <property type="entry name" value="P-loop containing nucleoside triphosphate hydrolases"/>
    <property type="match status" value="1"/>
</dbReference>
<dbReference type="GO" id="GO:0005524">
    <property type="term" value="F:ATP binding"/>
    <property type="evidence" value="ECO:0007669"/>
    <property type="project" value="InterPro"/>
</dbReference>
<accession>A0A948THK7</accession>
<dbReference type="GO" id="GO:0003678">
    <property type="term" value="F:DNA helicase activity"/>
    <property type="evidence" value="ECO:0007669"/>
    <property type="project" value="InterPro"/>
</dbReference>
<dbReference type="AlphaFoldDB" id="A0A948THK7"/>
<dbReference type="Proteomes" id="UP000733611">
    <property type="component" value="Unassembled WGS sequence"/>
</dbReference>
<feature type="domain" description="SF4 helicase" evidence="1">
    <location>
        <begin position="37"/>
        <end position="292"/>
    </location>
</feature>
<dbReference type="GO" id="GO:0006260">
    <property type="term" value="P:DNA replication"/>
    <property type="evidence" value="ECO:0007669"/>
    <property type="project" value="InterPro"/>
</dbReference>
<evidence type="ECO:0000259" key="1">
    <source>
        <dbReference type="Pfam" id="PF03796"/>
    </source>
</evidence>
<reference evidence="2" key="1">
    <citation type="journal article" date="2021" name="PeerJ">
        <title>Extensive microbial diversity within the chicken gut microbiome revealed by metagenomics and culture.</title>
        <authorList>
            <person name="Gilroy R."/>
            <person name="Ravi A."/>
            <person name="Getino M."/>
            <person name="Pursley I."/>
            <person name="Horton D.L."/>
            <person name="Alikhan N.F."/>
            <person name="Baker D."/>
            <person name="Gharbi K."/>
            <person name="Hall N."/>
            <person name="Watson M."/>
            <person name="Adriaenssens E.M."/>
            <person name="Foster-Nyarko E."/>
            <person name="Jarju S."/>
            <person name="Secka A."/>
            <person name="Antonio M."/>
            <person name="Oren A."/>
            <person name="Chaudhuri R.R."/>
            <person name="La Ragione R."/>
            <person name="Hildebrand F."/>
            <person name="Pallen M.J."/>
        </authorList>
    </citation>
    <scope>NUCLEOTIDE SEQUENCE</scope>
    <source>
        <strain evidence="2">378</strain>
    </source>
</reference>
<organism evidence="2 3">
    <name type="scientific">Candidatus Anaerobiospirillum pullicola</name>
    <dbReference type="NCBI Taxonomy" id="2838451"/>
    <lineage>
        <taxon>Bacteria</taxon>
        <taxon>Pseudomonadati</taxon>
        <taxon>Pseudomonadota</taxon>
        <taxon>Gammaproteobacteria</taxon>
        <taxon>Aeromonadales</taxon>
        <taxon>Succinivibrionaceae</taxon>
        <taxon>Anaerobiospirillum</taxon>
    </lineage>
</organism>
<protein>
    <recommendedName>
        <fullName evidence="1">SF4 helicase domain-containing protein</fullName>
    </recommendedName>
</protein>
<dbReference type="Pfam" id="PF03796">
    <property type="entry name" value="DnaB_C"/>
    <property type="match status" value="1"/>
</dbReference>
<name>A0A948THK7_9GAMM</name>
<evidence type="ECO:0000313" key="2">
    <source>
        <dbReference type="EMBL" id="MBU3845175.1"/>
    </source>
</evidence>
<dbReference type="GO" id="GO:0005829">
    <property type="term" value="C:cytosol"/>
    <property type="evidence" value="ECO:0007669"/>
    <property type="project" value="TreeGrafter"/>
</dbReference>
<sequence length="318" mass="35354">MPYFYDSGNGFTNDVAAGFSSNSSRIVPRPDADNLLVPTGYDFLDEVIGGYVRGGVTIVASSCGLGKTWLGLDAFFNMLEGYHGRAIYLSNEMTSLELANRLFGLVNDVPVGVHELSSFHESGELPALEAKFSDFCHRQVHFVGGYKTPLRMIEDMRLYGCEPTQALSEIIACMERESLKAPVDLFVVDNLHGIDNDLICKGYSWSEQLEFCVNALKSEAQEHNWTILLLAQLESPYEWGNQEEQMPTLSDIAASPYATNAADNVLMLYQDQSQVGYDRAASLRLVITKARYCRNPAAILNKPIKVARSPGSRFKFYV</sequence>
<dbReference type="Gene3D" id="3.40.50.300">
    <property type="entry name" value="P-loop containing nucleotide triphosphate hydrolases"/>
    <property type="match status" value="1"/>
</dbReference>
<dbReference type="InterPro" id="IPR027417">
    <property type="entry name" value="P-loop_NTPase"/>
</dbReference>
<dbReference type="InterPro" id="IPR007694">
    <property type="entry name" value="DNA_helicase_DnaB-like_C"/>
</dbReference>